<reference evidence="2" key="1">
    <citation type="journal article" date="2017" name="Genome Biol.">
        <title>Comparative genomics reveals high biological diversity and specific adaptations in the industrially and medically important fungal genus Aspergillus.</title>
        <authorList>
            <person name="de Vries R.P."/>
            <person name="Riley R."/>
            <person name="Wiebenga A."/>
            <person name="Aguilar-Osorio G."/>
            <person name="Amillis S."/>
            <person name="Uchima C.A."/>
            <person name="Anderluh G."/>
            <person name="Asadollahi M."/>
            <person name="Askin M."/>
            <person name="Barry K."/>
            <person name="Battaglia E."/>
            <person name="Bayram O."/>
            <person name="Benocci T."/>
            <person name="Braus-Stromeyer S.A."/>
            <person name="Caldana C."/>
            <person name="Canovas D."/>
            <person name="Cerqueira G.C."/>
            <person name="Chen F."/>
            <person name="Chen W."/>
            <person name="Choi C."/>
            <person name="Clum A."/>
            <person name="Dos Santos R.A."/>
            <person name="Damasio A.R."/>
            <person name="Diallinas G."/>
            <person name="Emri T."/>
            <person name="Fekete E."/>
            <person name="Flipphi M."/>
            <person name="Freyberg S."/>
            <person name="Gallo A."/>
            <person name="Gournas C."/>
            <person name="Habgood R."/>
            <person name="Hainaut M."/>
            <person name="Harispe M.L."/>
            <person name="Henrissat B."/>
            <person name="Hilden K.S."/>
            <person name="Hope R."/>
            <person name="Hossain A."/>
            <person name="Karabika E."/>
            <person name="Karaffa L."/>
            <person name="Karanyi Z."/>
            <person name="Krasevec N."/>
            <person name="Kuo A."/>
            <person name="Kusch H."/>
            <person name="LaButti K."/>
            <person name="Lagendijk E.L."/>
            <person name="Lapidus A."/>
            <person name="Levasseur A."/>
            <person name="Lindquist E."/>
            <person name="Lipzen A."/>
            <person name="Logrieco A.F."/>
            <person name="MacCabe A."/>
            <person name="Maekelae M.R."/>
            <person name="Malavazi I."/>
            <person name="Melin P."/>
            <person name="Meyer V."/>
            <person name="Mielnichuk N."/>
            <person name="Miskei M."/>
            <person name="Molnar A.P."/>
            <person name="Mule G."/>
            <person name="Ngan C.Y."/>
            <person name="Orejas M."/>
            <person name="Orosz E."/>
            <person name="Ouedraogo J.P."/>
            <person name="Overkamp K.M."/>
            <person name="Park H.-S."/>
            <person name="Perrone G."/>
            <person name="Piumi F."/>
            <person name="Punt P.J."/>
            <person name="Ram A.F."/>
            <person name="Ramon A."/>
            <person name="Rauscher S."/>
            <person name="Record E."/>
            <person name="Riano-Pachon D.M."/>
            <person name="Robert V."/>
            <person name="Roehrig J."/>
            <person name="Ruller R."/>
            <person name="Salamov A."/>
            <person name="Salih N.S."/>
            <person name="Samson R.A."/>
            <person name="Sandor E."/>
            <person name="Sanguinetti M."/>
            <person name="Schuetze T."/>
            <person name="Sepcic K."/>
            <person name="Shelest E."/>
            <person name="Sherlock G."/>
            <person name="Sophianopoulou V."/>
            <person name="Squina F.M."/>
            <person name="Sun H."/>
            <person name="Susca A."/>
            <person name="Todd R.B."/>
            <person name="Tsang A."/>
            <person name="Unkles S.E."/>
            <person name="van de Wiele N."/>
            <person name="van Rossen-Uffink D."/>
            <person name="Oliveira J.V."/>
            <person name="Vesth T.C."/>
            <person name="Visser J."/>
            <person name="Yu J.-H."/>
            <person name="Zhou M."/>
            <person name="Andersen M.R."/>
            <person name="Archer D.B."/>
            <person name="Baker S.E."/>
            <person name="Benoit I."/>
            <person name="Brakhage A.A."/>
            <person name="Braus G.H."/>
            <person name="Fischer R."/>
            <person name="Frisvad J.C."/>
            <person name="Goldman G.H."/>
            <person name="Houbraken J."/>
            <person name="Oakley B."/>
            <person name="Pocsi I."/>
            <person name="Scazzocchio C."/>
            <person name="Seiboth B."/>
            <person name="vanKuyk P.A."/>
            <person name="Wortman J."/>
            <person name="Dyer P.S."/>
            <person name="Grigoriev I.V."/>
        </authorList>
    </citation>
    <scope>NUCLEOTIDE SEQUENCE [LARGE SCALE GENOMIC DNA]</scope>
    <source>
        <strain evidence="2">CBS 593.65</strain>
    </source>
</reference>
<dbReference type="EMBL" id="KV878584">
    <property type="protein sequence ID" value="OJJ61455.1"/>
    <property type="molecule type" value="Genomic_DNA"/>
</dbReference>
<sequence length="886" mass="97944">MSKLDGMLDKCKSTDTSPFVRKHDWLRLKRALYPFKKETLVTLSQHVSGLQGNLNLSLQLLNGALITQQQKQMQSLASTATAINMQTTRILTVVEQSNTMFPSSQAPVHQRNAGGEFGVRPRLKPRTLNRLCNQQTLINDSLRGRLPQSSSSHLSEKYCTCNRRPRYSPTFSFSVSAGHRAGCPLYVDGHQTMGISARYTFCNRLLGMSVGFTMTLTRGAGALAISPMLQFHSVVPDDSPAFELLFNLRRSGTTLYPIRILESTQRSILEMFHNRKAAPSDRLADGTTLLHALLRFGTYMQDSRYLDALQGFTSSLIDAGVPVSEKALNGDSVADEMISKMSQLPLAGGIPTPASQLLQRLFMFGSELSSLAEVTNQRHLHQTYHDIPGFWHRKTILVQSLYIQNVIADMQFSPLQMAIVTKSEEKLRECLSRTGTCCSTSGSDTPGFGTLLGWCLGWIPGMLLVLESPLPPDGESISSCFVVACRNQDIKSTSLLLEYSPDITLYALRSAVLCGDKAFLKTTISILAAQLHRLQEMALYCLASWCVRSLKLPESGLLDTRAFSVHCALVRHGIKPLPCGTPDGSSVYSVLETHIPAAELLNTAELLYAAGFTDLNQRGEAGNTAIADMSSYCGSLVSFTTMADWMICRGADLYIPSRNGYPAIFYVASEFGIQLYTASYKCHSKACPHDSTSTCNLETMLSAHFSGARLLSTVLSDDTRDDCLCACSERGCSPLTQLLKSYYRPNRLGVIGHLQEVVYSTSNTHSKNTTISAILRYLTFEALRMTHTCHTSSVFGVRFPDPEETFEIRDEESAMIVQLNELTVEFDQKYDELGVGLRQFLDGYWRSRMDEVLQEQDIDSHEAIKVREIGVILSDADDGSSDDGGH</sequence>
<dbReference type="AlphaFoldDB" id="A0A1L9TPY5"/>
<dbReference type="OrthoDB" id="1577640at2759"/>
<proteinExistence type="predicted"/>
<gene>
    <name evidence="1" type="ORF">ASPSYDRAFT_88000</name>
</gene>
<organism evidence="1 2">
    <name type="scientific">Aspergillus sydowii CBS 593.65</name>
    <dbReference type="NCBI Taxonomy" id="1036612"/>
    <lineage>
        <taxon>Eukaryota</taxon>
        <taxon>Fungi</taxon>
        <taxon>Dikarya</taxon>
        <taxon>Ascomycota</taxon>
        <taxon>Pezizomycotina</taxon>
        <taxon>Eurotiomycetes</taxon>
        <taxon>Eurotiomycetidae</taxon>
        <taxon>Eurotiales</taxon>
        <taxon>Aspergillaceae</taxon>
        <taxon>Aspergillus</taxon>
        <taxon>Aspergillus subgen. Nidulantes</taxon>
    </lineage>
</organism>
<dbReference type="Proteomes" id="UP000184356">
    <property type="component" value="Unassembled WGS sequence"/>
</dbReference>
<name>A0A1L9TPY5_9EURO</name>
<dbReference type="RefSeq" id="XP_040705261.1">
    <property type="nucleotide sequence ID" value="XM_040851937.1"/>
</dbReference>
<protein>
    <submittedName>
        <fullName evidence="1">Uncharacterized protein</fullName>
    </submittedName>
</protein>
<dbReference type="VEuPathDB" id="FungiDB:ASPSYDRAFT_88000"/>
<evidence type="ECO:0000313" key="2">
    <source>
        <dbReference type="Proteomes" id="UP000184356"/>
    </source>
</evidence>
<dbReference type="GeneID" id="63768010"/>
<evidence type="ECO:0000313" key="1">
    <source>
        <dbReference type="EMBL" id="OJJ61455.1"/>
    </source>
</evidence>
<accession>A0A1L9TPY5</accession>
<keyword evidence="2" id="KW-1185">Reference proteome</keyword>